<organism evidence="1 2">
    <name type="scientific">Arctium lappa</name>
    <name type="common">Greater burdock</name>
    <name type="synonym">Lappa major</name>
    <dbReference type="NCBI Taxonomy" id="4217"/>
    <lineage>
        <taxon>Eukaryota</taxon>
        <taxon>Viridiplantae</taxon>
        <taxon>Streptophyta</taxon>
        <taxon>Embryophyta</taxon>
        <taxon>Tracheophyta</taxon>
        <taxon>Spermatophyta</taxon>
        <taxon>Magnoliopsida</taxon>
        <taxon>eudicotyledons</taxon>
        <taxon>Gunneridae</taxon>
        <taxon>Pentapetalae</taxon>
        <taxon>asterids</taxon>
        <taxon>campanulids</taxon>
        <taxon>Asterales</taxon>
        <taxon>Asteraceae</taxon>
        <taxon>Carduoideae</taxon>
        <taxon>Cardueae</taxon>
        <taxon>Arctiinae</taxon>
        <taxon>Arctium</taxon>
    </lineage>
</organism>
<evidence type="ECO:0000313" key="1">
    <source>
        <dbReference type="EMBL" id="KAI3757731.1"/>
    </source>
</evidence>
<proteinExistence type="predicted"/>
<dbReference type="Proteomes" id="UP001055879">
    <property type="component" value="Linkage Group LG02"/>
</dbReference>
<accession>A0ACB9EG86</accession>
<reference evidence="1 2" key="2">
    <citation type="journal article" date="2022" name="Mol. Ecol. Resour.">
        <title>The genomes of chicory, endive, great burdock and yacon provide insights into Asteraceae paleo-polyploidization history and plant inulin production.</title>
        <authorList>
            <person name="Fan W."/>
            <person name="Wang S."/>
            <person name="Wang H."/>
            <person name="Wang A."/>
            <person name="Jiang F."/>
            <person name="Liu H."/>
            <person name="Zhao H."/>
            <person name="Xu D."/>
            <person name="Zhang Y."/>
        </authorList>
    </citation>
    <scope>NUCLEOTIDE SEQUENCE [LARGE SCALE GENOMIC DNA]</scope>
    <source>
        <strain evidence="2">cv. Niubang</strain>
    </source>
</reference>
<protein>
    <submittedName>
        <fullName evidence="1">Uncharacterized protein</fullName>
    </submittedName>
</protein>
<name>A0ACB9EG86_ARCLA</name>
<reference evidence="2" key="1">
    <citation type="journal article" date="2022" name="Mol. Ecol. Resour.">
        <title>The genomes of chicory, endive, great burdock and yacon provide insights into Asteraceae palaeo-polyploidization history and plant inulin production.</title>
        <authorList>
            <person name="Fan W."/>
            <person name="Wang S."/>
            <person name="Wang H."/>
            <person name="Wang A."/>
            <person name="Jiang F."/>
            <person name="Liu H."/>
            <person name="Zhao H."/>
            <person name="Xu D."/>
            <person name="Zhang Y."/>
        </authorList>
    </citation>
    <scope>NUCLEOTIDE SEQUENCE [LARGE SCALE GENOMIC DNA]</scope>
    <source>
        <strain evidence="2">cv. Niubang</strain>
    </source>
</reference>
<keyword evidence="2" id="KW-1185">Reference proteome</keyword>
<evidence type="ECO:0000313" key="2">
    <source>
        <dbReference type="Proteomes" id="UP001055879"/>
    </source>
</evidence>
<sequence length="87" mass="9938">MFMLGRAIKVHLAVMQVPRGSTLGREVCGWLPEFLEENVDSKGEDDKSDYQGDDHQEEDEGEDQDDFVDDNVSERIPDIFQGEKFDS</sequence>
<dbReference type="EMBL" id="CM042048">
    <property type="protein sequence ID" value="KAI3757731.1"/>
    <property type="molecule type" value="Genomic_DNA"/>
</dbReference>
<gene>
    <name evidence="1" type="ORF">L6452_05274</name>
</gene>
<comment type="caution">
    <text evidence="1">The sequence shown here is derived from an EMBL/GenBank/DDBJ whole genome shotgun (WGS) entry which is preliminary data.</text>
</comment>